<sequence>MSATERLLASSGGSDTILHDEHAAESAESFEETRHYIERTVFFYAGIFLAAAAVEWGISKLPAYRPPVSVSLYALGVGLSFWGYYRYLPGGFDLALEEAMTIHPHTILFIFLPVILYKSAVSMNPHVFRKVLPSAFIMAIVGVIIQIYLLAVFIWQVLDGLFTWNISLMMASALTPTDPVAVVAALESLGAPAKLAALIEGESLLNDGSAAVFFFLFREIASNREATACDVKGNAENPLYALGFFFQLAVGGPALGVAFAAVVKVWLVLARLGTVIEVTVVVGTLYLTFWVAETVHVSGVLAAVCYGLYFAESGRLQMSRDMQHVHDAAVETLERVANQGIFVLSGIVSAHKWISSGVAIQPGVWLNLFLLFLVMQAARALVLLLLSPGLRQLGYGLTVKEGIISWWGGLRGAVGLALALIVQGDAGCFTSDTRDLMTFYVTMVIALMLVTNGMSIEPMYQWLDVYPSNPFRKVYLQKILQQIEEEYEEKKTLVKSHWLFRCKSVIDLADLMVPDLRKAKIDASRMTIEVKLPSVRKVIAATQCKKKGLGKGTTFFGHGHTPGATESPRREDGTRPPDGPASLFVPEAGPEEGGGFPSPGPFHLPSTASAPIALGRQFSPAQLSDGVQSVNSPPVLAIRRGSLGVTGQTSGHPNLLSDSVGQFLHRRRSSVNSVDFPGTHHPHHFQTTTDANGHVSPRRHSLLASLDGGGALGASAQASGLASPRRHSLIEGAAGGTHALSGHEATRPTQPPPEPHRSPHRPRTIDQVADHPGDNPEDPDASPVVPEESNATEAQQRAPLQFTQPDSTHQAPPPDPPPNNVNDKDPSPQADSESPQRSQSQKEPKRPSVNFATSAHSPRMASAPTGPDLRAAVHAAAAENSAQASMLMEAIGVRGAGMMTPSAASRPKIVPAYNRSNSQNKDKPSEARTVDQQEKDKQRDFGAAPSKTAAPPGGPSSSVTPKPQKDATAIPSKSQNGSVIPPKSQNGSIIPQKSQNGSIIPQKSQDGSIIPSKNGSVIPPLSVGSAVLSKSQSIGSSERGEGRERSAERQFSGMPDRLLSGVPESLSGLRRDLSAGSSGMEGRASEAEVCFEALQREAELAHVVLNACRQLYRQLYESGGIEGGALIELLEGVDSAQDAVELQVKALESLEQNKGEICEAVNEQVKEEVIPCMQQHGLIEAGSVGDLEEGSQDMQRVKHVAAQRVLERIGLQQTHGQTAAVPAGQGVVPVQVPVGGAVGRSASGGAGMTVPRAMSAPMQEQDNVGDDDEDGGFVQFQREQQERTGQVIYRELSRLTDIEKERIAGGRFRIPKMKTEGVDRKQSGAMRQFSGMFAFWNARPTRAKRHVKEASLTLNPFEVEFTVIKANLVTLGSKRRRLASLCLDLNAKCSWRCPPLGCLGTVVTFPLILRDLEVLLAFVTVHENLYGFATQNGLHDFMGMLLLEALKSHVEAAQQTTVSLYRKYPKLFAAALTLLAGRMLVNIKRTIVKEFSENGVIQHEEEEQILHEILDQQLKNIGAFHMWDCRGRFSRGGH</sequence>
<feature type="region of interest" description="Disordered" evidence="10">
    <location>
        <begin position="898"/>
        <end position="1063"/>
    </location>
</feature>
<feature type="transmembrane region" description="Helical" evidence="11">
    <location>
        <begin position="364"/>
        <end position="386"/>
    </location>
</feature>
<name>A0A0G4H9L9_9ALVE</name>
<evidence type="ECO:0000256" key="11">
    <source>
        <dbReference type="SAM" id="Phobius"/>
    </source>
</evidence>
<feature type="region of interest" description="Disordered" evidence="10">
    <location>
        <begin position="551"/>
        <end position="608"/>
    </location>
</feature>
<organism evidence="13">
    <name type="scientific">Chromera velia CCMP2878</name>
    <dbReference type="NCBI Taxonomy" id="1169474"/>
    <lineage>
        <taxon>Eukaryota</taxon>
        <taxon>Sar</taxon>
        <taxon>Alveolata</taxon>
        <taxon>Colpodellida</taxon>
        <taxon>Chromeraceae</taxon>
        <taxon>Chromera</taxon>
    </lineage>
</organism>
<feature type="compositionally biased region" description="Polar residues" evidence="10">
    <location>
        <begin position="801"/>
        <end position="810"/>
    </location>
</feature>
<dbReference type="InterPro" id="IPR018422">
    <property type="entry name" value="Cation/H_exchanger_CPA1"/>
</dbReference>
<keyword evidence="7" id="KW-0406">Ion transport</keyword>
<feature type="region of interest" description="Disordered" evidence="10">
    <location>
        <begin position="738"/>
        <end position="868"/>
    </location>
</feature>
<keyword evidence="8 11" id="KW-0472">Membrane</keyword>
<evidence type="ECO:0000256" key="9">
    <source>
        <dbReference type="ARBA" id="ARBA00023201"/>
    </source>
</evidence>
<keyword evidence="9" id="KW-0739">Sodium transport</keyword>
<accession>A0A0G4H9L9</accession>
<proteinExistence type="predicted"/>
<dbReference type="Pfam" id="PF00999">
    <property type="entry name" value="Na_H_Exchanger"/>
    <property type="match status" value="1"/>
</dbReference>
<evidence type="ECO:0000256" key="2">
    <source>
        <dbReference type="ARBA" id="ARBA00022448"/>
    </source>
</evidence>
<evidence type="ECO:0000313" key="13">
    <source>
        <dbReference type="EMBL" id="CEM40477.1"/>
    </source>
</evidence>
<dbReference type="InterPro" id="IPR006153">
    <property type="entry name" value="Cation/H_exchanger_TM"/>
</dbReference>
<feature type="transmembrane region" description="Helical" evidence="11">
    <location>
        <begin position="131"/>
        <end position="158"/>
    </location>
</feature>
<feature type="compositionally biased region" description="Low complexity" evidence="10">
    <location>
        <begin position="552"/>
        <end position="565"/>
    </location>
</feature>
<protein>
    <recommendedName>
        <fullName evidence="12">Cation/H+ exchanger transmembrane domain-containing protein</fullName>
    </recommendedName>
</protein>
<feature type="transmembrane region" description="Helical" evidence="11">
    <location>
        <begin position="100"/>
        <end position="119"/>
    </location>
</feature>
<dbReference type="Gene3D" id="6.10.140.1330">
    <property type="match status" value="1"/>
</dbReference>
<dbReference type="EMBL" id="CDMZ01002045">
    <property type="protein sequence ID" value="CEM40477.1"/>
    <property type="molecule type" value="Genomic_DNA"/>
</dbReference>
<feature type="transmembrane region" description="Helical" evidence="11">
    <location>
        <begin position="269"/>
        <end position="289"/>
    </location>
</feature>
<feature type="transmembrane region" description="Helical" evidence="11">
    <location>
        <begin position="240"/>
        <end position="262"/>
    </location>
</feature>
<evidence type="ECO:0000259" key="12">
    <source>
        <dbReference type="Pfam" id="PF00999"/>
    </source>
</evidence>
<feature type="compositionally biased region" description="Polar residues" evidence="10">
    <location>
        <begin position="971"/>
        <end position="1015"/>
    </location>
</feature>
<keyword evidence="3" id="KW-1003">Cell membrane</keyword>
<evidence type="ECO:0000256" key="7">
    <source>
        <dbReference type="ARBA" id="ARBA00023065"/>
    </source>
</evidence>
<dbReference type="GO" id="GO:0015385">
    <property type="term" value="F:sodium:proton antiporter activity"/>
    <property type="evidence" value="ECO:0007669"/>
    <property type="project" value="InterPro"/>
</dbReference>
<keyword evidence="2" id="KW-0813">Transport</keyword>
<feature type="transmembrane region" description="Helical" evidence="11">
    <location>
        <begin position="436"/>
        <end position="456"/>
    </location>
</feature>
<evidence type="ECO:0000256" key="6">
    <source>
        <dbReference type="ARBA" id="ARBA00023053"/>
    </source>
</evidence>
<gene>
    <name evidence="13" type="ORF">Cvel_25332</name>
</gene>
<dbReference type="PANTHER" id="PTHR10110">
    <property type="entry name" value="SODIUM/HYDROGEN EXCHANGER"/>
    <property type="match status" value="1"/>
</dbReference>
<evidence type="ECO:0000256" key="5">
    <source>
        <dbReference type="ARBA" id="ARBA00022989"/>
    </source>
</evidence>
<feature type="region of interest" description="Disordered" evidence="10">
    <location>
        <begin position="672"/>
        <end position="706"/>
    </location>
</feature>
<feature type="compositionally biased region" description="Basic and acidic residues" evidence="10">
    <location>
        <begin position="920"/>
        <end position="940"/>
    </location>
</feature>
<dbReference type="GO" id="GO:0051453">
    <property type="term" value="P:regulation of intracellular pH"/>
    <property type="evidence" value="ECO:0007669"/>
    <property type="project" value="TreeGrafter"/>
</dbReference>
<feature type="transmembrane region" description="Helical" evidence="11">
    <location>
        <begin position="406"/>
        <end position="424"/>
    </location>
</feature>
<comment type="subcellular location">
    <subcellularLocation>
        <location evidence="1">Cell membrane</location>
        <topology evidence="1">Multi-pass membrane protein</topology>
    </subcellularLocation>
</comment>
<evidence type="ECO:0000256" key="3">
    <source>
        <dbReference type="ARBA" id="ARBA00022475"/>
    </source>
</evidence>
<feature type="transmembrane region" description="Helical" evidence="11">
    <location>
        <begin position="70"/>
        <end position="88"/>
    </location>
</feature>
<keyword evidence="4 11" id="KW-0812">Transmembrane</keyword>
<dbReference type="VEuPathDB" id="CryptoDB:Cvel_25332"/>
<evidence type="ECO:0000256" key="4">
    <source>
        <dbReference type="ARBA" id="ARBA00022692"/>
    </source>
</evidence>
<feature type="domain" description="Cation/H+ exchanger transmembrane" evidence="12">
    <location>
        <begin position="64"/>
        <end position="461"/>
    </location>
</feature>
<feature type="compositionally biased region" description="Basic and acidic residues" evidence="10">
    <location>
        <begin position="1038"/>
        <end position="1048"/>
    </location>
</feature>
<evidence type="ECO:0000256" key="8">
    <source>
        <dbReference type="ARBA" id="ARBA00023136"/>
    </source>
</evidence>
<evidence type="ECO:0000256" key="1">
    <source>
        <dbReference type="ARBA" id="ARBA00004651"/>
    </source>
</evidence>
<keyword evidence="5 11" id="KW-1133">Transmembrane helix</keyword>
<feature type="compositionally biased region" description="Polar residues" evidence="10">
    <location>
        <begin position="829"/>
        <end position="839"/>
    </location>
</feature>
<reference evidence="13" key="1">
    <citation type="submission" date="2014-11" db="EMBL/GenBank/DDBJ databases">
        <authorList>
            <person name="Otto D Thomas"/>
            <person name="Naeem Raeece"/>
        </authorList>
    </citation>
    <scope>NUCLEOTIDE SEQUENCE</scope>
</reference>
<dbReference type="GO" id="GO:0005886">
    <property type="term" value="C:plasma membrane"/>
    <property type="evidence" value="ECO:0007669"/>
    <property type="project" value="UniProtKB-SubCell"/>
</dbReference>
<dbReference type="GO" id="GO:0098719">
    <property type="term" value="P:sodium ion import across plasma membrane"/>
    <property type="evidence" value="ECO:0007669"/>
    <property type="project" value="TreeGrafter"/>
</dbReference>
<keyword evidence="6" id="KW-0915">Sodium</keyword>
<dbReference type="PANTHER" id="PTHR10110:SF86">
    <property type="entry name" value="SODIUM_HYDROGEN EXCHANGER 7"/>
    <property type="match status" value="1"/>
</dbReference>
<feature type="transmembrane region" description="Helical" evidence="11">
    <location>
        <begin position="295"/>
        <end position="311"/>
    </location>
</feature>
<feature type="transmembrane region" description="Helical" evidence="11">
    <location>
        <begin position="41"/>
        <end position="58"/>
    </location>
</feature>
<dbReference type="GO" id="GO:0015386">
    <property type="term" value="F:potassium:proton antiporter activity"/>
    <property type="evidence" value="ECO:0007669"/>
    <property type="project" value="TreeGrafter"/>
</dbReference>
<evidence type="ECO:0000256" key="10">
    <source>
        <dbReference type="SAM" id="MobiDB-lite"/>
    </source>
</evidence>